<dbReference type="GO" id="GO:0005737">
    <property type="term" value="C:cytoplasm"/>
    <property type="evidence" value="ECO:0007669"/>
    <property type="project" value="TreeGrafter"/>
</dbReference>
<proteinExistence type="inferred from homology"/>
<dbReference type="AlphaFoldDB" id="A0A1L7ABZ4"/>
<evidence type="ECO:0000256" key="1">
    <source>
        <dbReference type="ARBA" id="ARBA00008270"/>
    </source>
</evidence>
<dbReference type="InterPro" id="IPR003719">
    <property type="entry name" value="Phenazine_PhzF-like"/>
</dbReference>
<organism evidence="3 4">
    <name type="scientific">Roseomonas gilardii</name>
    <dbReference type="NCBI Taxonomy" id="257708"/>
    <lineage>
        <taxon>Bacteria</taxon>
        <taxon>Pseudomonadati</taxon>
        <taxon>Pseudomonadota</taxon>
        <taxon>Alphaproteobacteria</taxon>
        <taxon>Acetobacterales</taxon>
        <taxon>Roseomonadaceae</taxon>
        <taxon>Roseomonas</taxon>
    </lineage>
</organism>
<evidence type="ECO:0000313" key="3">
    <source>
        <dbReference type="EMBL" id="APT56296.1"/>
    </source>
</evidence>
<reference evidence="3 4" key="1">
    <citation type="submission" date="2016-05" db="EMBL/GenBank/DDBJ databases">
        <title>Complete Genome and Methylome Analysis of Psychrotrophic Bacterial Isolates from Antarctic Lake Untersee.</title>
        <authorList>
            <person name="Fomenkov A."/>
            <person name="Akimov V.N."/>
            <person name="Vasilyeva L.V."/>
            <person name="Andersen D."/>
            <person name="Vincze T."/>
            <person name="Roberts R.J."/>
        </authorList>
    </citation>
    <scope>NUCLEOTIDE SEQUENCE [LARGE SCALE GENOMIC DNA]</scope>
    <source>
        <strain evidence="3 4">U14-5</strain>
    </source>
</reference>
<dbReference type="PIRSF" id="PIRSF016184">
    <property type="entry name" value="PhzC_PhzF"/>
    <property type="match status" value="1"/>
</dbReference>
<dbReference type="PANTHER" id="PTHR13774">
    <property type="entry name" value="PHENAZINE BIOSYNTHESIS PROTEIN"/>
    <property type="match status" value="1"/>
</dbReference>
<dbReference type="eggNOG" id="COG0384">
    <property type="taxonomic scope" value="Bacteria"/>
</dbReference>
<dbReference type="PANTHER" id="PTHR13774:SF32">
    <property type="entry name" value="ANTISENSE-ENHANCING SEQUENCE 1"/>
    <property type="match status" value="1"/>
</dbReference>
<evidence type="ECO:0000313" key="4">
    <source>
        <dbReference type="Proteomes" id="UP000185494"/>
    </source>
</evidence>
<evidence type="ECO:0000256" key="2">
    <source>
        <dbReference type="PIRSR" id="PIRSR016184-1"/>
    </source>
</evidence>
<dbReference type="KEGG" id="rgi:RGI145_03385"/>
<dbReference type="EMBL" id="CP015583">
    <property type="protein sequence ID" value="APT56296.1"/>
    <property type="molecule type" value="Genomic_DNA"/>
</dbReference>
<dbReference type="SUPFAM" id="SSF54506">
    <property type="entry name" value="Diaminopimelate epimerase-like"/>
    <property type="match status" value="1"/>
</dbReference>
<dbReference type="GO" id="GO:0016853">
    <property type="term" value="F:isomerase activity"/>
    <property type="evidence" value="ECO:0007669"/>
    <property type="project" value="TreeGrafter"/>
</dbReference>
<protein>
    <submittedName>
        <fullName evidence="3">PhzF family phenazine biosynthesis protein</fullName>
    </submittedName>
</protein>
<dbReference type="STRING" id="257708.RGI145_03385"/>
<comment type="similarity">
    <text evidence="1">Belongs to the PhzF family.</text>
</comment>
<dbReference type="RefSeq" id="WP_075797241.1">
    <property type="nucleotide sequence ID" value="NZ_CP015583.1"/>
</dbReference>
<gene>
    <name evidence="3" type="ORF">RGI145_03385</name>
</gene>
<feature type="active site" evidence="2">
    <location>
        <position position="49"/>
    </location>
</feature>
<sequence length="296" mass="31006">MSGGRYRFVTVDVFASERYAGNPLAVLPDAAGLDGAAMQRIAREFNLSETAFVLPPEQAGHQARVRIFTPAREMPFAGHPNIGTGFVLASEVAARGEAVPEAMVFEEIAGLVPVRPLLRDGAVAGASLEAPQALSRLGTCGAAEVAACLSLRAEDVVVAGHAPQVVSVGTPFLVVELAGLGALGRIRPDPLAWSGTLPRDGAGSIYAYVRMAEGGLRSRMFTRELYEDPATGSATATVAALLLDLSGEERLALPVRQGVEMGRSSLLRAWAWREGGTVRAGVAGDCARVMEGWLLA</sequence>
<dbReference type="Gene3D" id="3.10.310.10">
    <property type="entry name" value="Diaminopimelate Epimerase, Chain A, domain 1"/>
    <property type="match status" value="2"/>
</dbReference>
<dbReference type="Pfam" id="PF02567">
    <property type="entry name" value="PhzC-PhzF"/>
    <property type="match status" value="1"/>
</dbReference>
<accession>A0A1L7ABZ4</accession>
<dbReference type="NCBIfam" id="TIGR00654">
    <property type="entry name" value="PhzF_family"/>
    <property type="match status" value="1"/>
</dbReference>
<name>A0A1L7ABZ4_9PROT</name>
<dbReference type="Proteomes" id="UP000185494">
    <property type="component" value="Chromosome 1"/>
</dbReference>